<keyword evidence="6 9" id="KW-0812">Transmembrane</keyword>
<evidence type="ECO:0000313" key="11">
    <source>
        <dbReference type="Proteomes" id="UP000185984"/>
    </source>
</evidence>
<dbReference type="AlphaFoldDB" id="A0A1U7HZ40"/>
<organism evidence="10 11">
    <name type="scientific">Chroogloeocystis siderophila 5.2 s.c.1</name>
    <dbReference type="NCBI Taxonomy" id="247279"/>
    <lineage>
        <taxon>Bacteria</taxon>
        <taxon>Bacillati</taxon>
        <taxon>Cyanobacteriota</taxon>
        <taxon>Cyanophyceae</taxon>
        <taxon>Oscillatoriophycideae</taxon>
        <taxon>Chroococcales</taxon>
        <taxon>Chroococcaceae</taxon>
        <taxon>Chroogloeocystis</taxon>
    </lineage>
</organism>
<evidence type="ECO:0000256" key="3">
    <source>
        <dbReference type="ARBA" id="ARBA00004991"/>
    </source>
</evidence>
<gene>
    <name evidence="10" type="ORF">NIES1031_03050</name>
</gene>
<dbReference type="Gene3D" id="3.90.550.10">
    <property type="entry name" value="Spore Coat Polysaccharide Biosynthesis Protein SpsA, Chain A"/>
    <property type="match status" value="1"/>
</dbReference>
<feature type="transmembrane region" description="Helical" evidence="9">
    <location>
        <begin position="310"/>
        <end position="333"/>
    </location>
</feature>
<accession>A0A1U7HZ40</accession>
<comment type="pathway">
    <text evidence="2">Lipid metabolism; sphingolipid metabolism.</text>
</comment>
<dbReference type="InterPro" id="IPR025993">
    <property type="entry name" value="Ceramide_glucosylTrfase"/>
</dbReference>
<evidence type="ECO:0000256" key="8">
    <source>
        <dbReference type="ARBA" id="ARBA00023136"/>
    </source>
</evidence>
<dbReference type="STRING" id="247279.NIES1031_03050"/>
<keyword evidence="8 9" id="KW-0472">Membrane</keyword>
<proteinExistence type="predicted"/>
<dbReference type="PANTHER" id="PTHR12726:SF0">
    <property type="entry name" value="CERAMIDE GLUCOSYLTRANSFERASE"/>
    <property type="match status" value="1"/>
</dbReference>
<comment type="caution">
    <text evidence="10">The sequence shown here is derived from an EMBL/GenBank/DDBJ whole genome shotgun (WGS) entry which is preliminary data.</text>
</comment>
<protein>
    <submittedName>
        <fullName evidence="10">Glycosyltransferase</fullName>
    </submittedName>
</protein>
<comment type="pathway">
    <text evidence="3">Sphingolipid metabolism.</text>
</comment>
<evidence type="ECO:0000256" key="4">
    <source>
        <dbReference type="ARBA" id="ARBA00022676"/>
    </source>
</evidence>
<reference evidence="10 11" key="1">
    <citation type="submission" date="2016-11" db="EMBL/GenBank/DDBJ databases">
        <title>Draft Genome Sequences of Nine Cyanobacterial Strains from Diverse Habitats.</title>
        <authorList>
            <person name="Zhu T."/>
            <person name="Hou S."/>
            <person name="Lu X."/>
            <person name="Hess W.R."/>
        </authorList>
    </citation>
    <scope>NUCLEOTIDE SEQUENCE [LARGE SCALE GENOMIC DNA]</scope>
    <source>
        <strain evidence="10 11">5.2 s.c.1</strain>
    </source>
</reference>
<dbReference type="GO" id="GO:0016020">
    <property type="term" value="C:membrane"/>
    <property type="evidence" value="ECO:0007669"/>
    <property type="project" value="UniProtKB-SubCell"/>
</dbReference>
<dbReference type="GO" id="GO:0008120">
    <property type="term" value="F:ceramide glucosyltransferase activity"/>
    <property type="evidence" value="ECO:0007669"/>
    <property type="project" value="TreeGrafter"/>
</dbReference>
<feature type="transmembrane region" description="Helical" evidence="9">
    <location>
        <begin position="6"/>
        <end position="26"/>
    </location>
</feature>
<evidence type="ECO:0000313" key="10">
    <source>
        <dbReference type="EMBL" id="OKH28887.1"/>
    </source>
</evidence>
<evidence type="ECO:0000256" key="9">
    <source>
        <dbReference type="SAM" id="Phobius"/>
    </source>
</evidence>
<dbReference type="SUPFAM" id="SSF53448">
    <property type="entry name" value="Nucleotide-diphospho-sugar transferases"/>
    <property type="match status" value="1"/>
</dbReference>
<keyword evidence="4" id="KW-0328">Glycosyltransferase</keyword>
<dbReference type="Proteomes" id="UP000185984">
    <property type="component" value="Unassembled WGS sequence"/>
</dbReference>
<evidence type="ECO:0000256" key="6">
    <source>
        <dbReference type="ARBA" id="ARBA00022692"/>
    </source>
</evidence>
<dbReference type="OrthoDB" id="549798at2"/>
<keyword evidence="11" id="KW-1185">Reference proteome</keyword>
<keyword evidence="5 10" id="KW-0808">Transferase</keyword>
<evidence type="ECO:0000256" key="5">
    <source>
        <dbReference type="ARBA" id="ARBA00022679"/>
    </source>
</evidence>
<feature type="transmembrane region" description="Helical" evidence="9">
    <location>
        <begin position="354"/>
        <end position="379"/>
    </location>
</feature>
<dbReference type="PANTHER" id="PTHR12726">
    <property type="entry name" value="CERAMIDE GLUCOSYLTRANSFERASE"/>
    <property type="match status" value="1"/>
</dbReference>
<dbReference type="GO" id="GO:0006679">
    <property type="term" value="P:glucosylceramide biosynthetic process"/>
    <property type="evidence" value="ECO:0007669"/>
    <property type="project" value="TreeGrafter"/>
</dbReference>
<dbReference type="InterPro" id="IPR029044">
    <property type="entry name" value="Nucleotide-diphossugar_trans"/>
</dbReference>
<evidence type="ECO:0000256" key="1">
    <source>
        <dbReference type="ARBA" id="ARBA00004141"/>
    </source>
</evidence>
<evidence type="ECO:0000256" key="7">
    <source>
        <dbReference type="ARBA" id="ARBA00022989"/>
    </source>
</evidence>
<evidence type="ECO:0000256" key="2">
    <source>
        <dbReference type="ARBA" id="ARBA00004760"/>
    </source>
</evidence>
<dbReference type="EMBL" id="MRCC01000002">
    <property type="protein sequence ID" value="OKH28887.1"/>
    <property type="molecule type" value="Genomic_DNA"/>
</dbReference>
<name>A0A1U7HZ40_9CHRO</name>
<feature type="transmembrane region" description="Helical" evidence="9">
    <location>
        <begin position="281"/>
        <end position="304"/>
    </location>
</feature>
<comment type="subcellular location">
    <subcellularLocation>
        <location evidence="1">Membrane</location>
        <topology evidence="1">Multi-pass membrane protein</topology>
    </subcellularLocation>
</comment>
<dbReference type="Pfam" id="PF13641">
    <property type="entry name" value="Glyco_tranf_2_3"/>
    <property type="match status" value="1"/>
</dbReference>
<sequence>MNILVLIVILVFVILMAIQIFFTVAMKSSLRSPSPKPVPDNQLPKVAVILCLRGADPSLSNCLRSLLQQNYPNYDIKAVIDSQVDPAWDIINDTLQQQPAPNIQVSLLQTVRETCSLKCSALVQAVLELKDKYEVIALVDADTLPHPNWLRQLVSPLADRRVGVVTGNRWYVPMGRWGTVCRYLWNVAAVTQMYFYRIPWGGTLALKTELFAQTQLLEKWKNALCEDTMLHQVLQETGMRVQFLPALIMVNPEECDLPSFYRWVKRQLLCSRLYHPAWRAIVGYSLVTTLTPAFTVILIYAALFTNQWHLAAWLGGGLTIYTLVLVLLIGILERDVRQVVQARGEIIAPFSMSAIARIVIGIPLTQLVYATAILAAIFMQRVEWRGITYHIKGPWNIKLVKYSPYHHLDQPADTNASL</sequence>
<keyword evidence="7 9" id="KW-1133">Transmembrane helix</keyword>